<proteinExistence type="predicted"/>
<protein>
    <submittedName>
        <fullName evidence="2">Uncharacterized protein</fullName>
    </submittedName>
</protein>
<feature type="compositionally biased region" description="Pro residues" evidence="1">
    <location>
        <begin position="46"/>
        <end position="55"/>
    </location>
</feature>
<comment type="caution">
    <text evidence="2">The sequence shown here is derived from an EMBL/GenBank/DDBJ whole genome shotgun (WGS) entry which is preliminary data.</text>
</comment>
<evidence type="ECO:0000313" key="2">
    <source>
        <dbReference type="EMBL" id="MDQ0469053.1"/>
    </source>
</evidence>
<sequence>MNRTEPTLADVTPADEAPATPPMHMPAAAQISPLAAPEPSQAVAPQPAPPQPAAPQPATALPTAAPAPVAPVAVAPVAVAPKPAMLRLVLQRGIRSGLIGGKKFELTMRVDSSRDLRNLFKGHPDELLLAYKSTFADKSYALRRSEFLRGAKFTPASLNEMIELEERLQMGFDQLRRMIDIVEGGDAEVVIEA</sequence>
<dbReference type="Proteomes" id="UP001242480">
    <property type="component" value="Unassembled WGS sequence"/>
</dbReference>
<evidence type="ECO:0000256" key="1">
    <source>
        <dbReference type="SAM" id="MobiDB-lite"/>
    </source>
</evidence>
<dbReference type="EMBL" id="JAUSVX010000003">
    <property type="protein sequence ID" value="MDQ0469053.1"/>
    <property type="molecule type" value="Genomic_DNA"/>
</dbReference>
<feature type="region of interest" description="Disordered" evidence="1">
    <location>
        <begin position="1"/>
        <end position="62"/>
    </location>
</feature>
<organism evidence="2 3">
    <name type="scientific">Labrys wisconsinensis</name>
    <dbReference type="NCBI Taxonomy" id="425677"/>
    <lineage>
        <taxon>Bacteria</taxon>
        <taxon>Pseudomonadati</taxon>
        <taxon>Pseudomonadota</taxon>
        <taxon>Alphaproteobacteria</taxon>
        <taxon>Hyphomicrobiales</taxon>
        <taxon>Xanthobacteraceae</taxon>
        <taxon>Labrys</taxon>
    </lineage>
</organism>
<keyword evidence="3" id="KW-1185">Reference proteome</keyword>
<name>A0ABU0J457_9HYPH</name>
<dbReference type="RefSeq" id="WP_307271194.1">
    <property type="nucleotide sequence ID" value="NZ_JAUSVX010000003.1"/>
</dbReference>
<reference evidence="2 3" key="1">
    <citation type="submission" date="2023-07" db="EMBL/GenBank/DDBJ databases">
        <title>Genomic Encyclopedia of Type Strains, Phase IV (KMG-IV): sequencing the most valuable type-strain genomes for metagenomic binning, comparative biology and taxonomic classification.</title>
        <authorList>
            <person name="Goeker M."/>
        </authorList>
    </citation>
    <scope>NUCLEOTIDE SEQUENCE [LARGE SCALE GENOMIC DNA]</scope>
    <source>
        <strain evidence="2 3">DSM 19619</strain>
    </source>
</reference>
<evidence type="ECO:0000313" key="3">
    <source>
        <dbReference type="Proteomes" id="UP001242480"/>
    </source>
</evidence>
<feature type="compositionally biased region" description="Low complexity" evidence="1">
    <location>
        <begin position="25"/>
        <end position="45"/>
    </location>
</feature>
<gene>
    <name evidence="2" type="ORF">QO011_002064</name>
</gene>
<accession>A0ABU0J457</accession>